<gene>
    <name evidence="4" type="ORF">PTTT1_LOCUS27610</name>
</gene>
<dbReference type="PROSITE" id="PS50011">
    <property type="entry name" value="PROTEIN_KINASE_DOM"/>
    <property type="match status" value="1"/>
</dbReference>
<comment type="similarity">
    <text evidence="1">Belongs to the protein kinase superfamily. STE Ser/Thr protein kinase family. STE20 subfamily.</text>
</comment>
<dbReference type="AlphaFoldDB" id="A0A8J9S6Z1"/>
<dbReference type="GO" id="GO:0004672">
    <property type="term" value="F:protein kinase activity"/>
    <property type="evidence" value="ECO:0007669"/>
    <property type="project" value="InterPro"/>
</dbReference>
<dbReference type="Pfam" id="PF00069">
    <property type="entry name" value="Pkinase"/>
    <property type="match status" value="1"/>
</dbReference>
<keyword evidence="2" id="KW-0067">ATP-binding</keyword>
<dbReference type="Gene3D" id="1.10.510.10">
    <property type="entry name" value="Transferase(Phosphotransferase) domain 1"/>
    <property type="match status" value="1"/>
</dbReference>
<dbReference type="SUPFAM" id="SSF56112">
    <property type="entry name" value="Protein kinase-like (PK-like)"/>
    <property type="match status" value="1"/>
</dbReference>
<evidence type="ECO:0000256" key="2">
    <source>
        <dbReference type="PROSITE-ProRule" id="PRU10141"/>
    </source>
</evidence>
<dbReference type="GO" id="GO:0043539">
    <property type="term" value="F:protein serine/threonine kinase activator activity"/>
    <property type="evidence" value="ECO:0007669"/>
    <property type="project" value="InterPro"/>
</dbReference>
<dbReference type="InterPro" id="IPR017441">
    <property type="entry name" value="Protein_kinase_ATP_BS"/>
</dbReference>
<keyword evidence="2" id="KW-0547">Nucleotide-binding</keyword>
<evidence type="ECO:0000256" key="1">
    <source>
        <dbReference type="ARBA" id="ARBA00008874"/>
    </source>
</evidence>
<feature type="non-terminal residue" evidence="4">
    <location>
        <position position="312"/>
    </location>
</feature>
<dbReference type="EMBL" id="OU594943">
    <property type="protein sequence ID" value="CAG9284983.1"/>
    <property type="molecule type" value="Genomic_DNA"/>
</dbReference>
<dbReference type="InterPro" id="IPR047173">
    <property type="entry name" value="STRAD_A/B-like"/>
</dbReference>
<dbReference type="PROSITE" id="PS00107">
    <property type="entry name" value="PROTEIN_KINASE_ATP"/>
    <property type="match status" value="1"/>
</dbReference>
<dbReference type="InterPro" id="IPR011009">
    <property type="entry name" value="Kinase-like_dom_sf"/>
</dbReference>
<dbReference type="Gene3D" id="3.30.200.20">
    <property type="entry name" value="Phosphorylase Kinase, domain 1"/>
    <property type="match status" value="1"/>
</dbReference>
<feature type="binding site" evidence="2">
    <location>
        <position position="58"/>
    </location>
    <ligand>
        <name>ATP</name>
        <dbReference type="ChEBI" id="CHEBI:30616"/>
    </ligand>
</feature>
<dbReference type="GO" id="GO:0005524">
    <property type="term" value="F:ATP binding"/>
    <property type="evidence" value="ECO:0007669"/>
    <property type="project" value="UniProtKB-UniRule"/>
</dbReference>
<feature type="domain" description="Protein kinase" evidence="3">
    <location>
        <begin position="30"/>
        <end position="312"/>
    </location>
</feature>
<dbReference type="PANTHER" id="PTHR48014:SF21">
    <property type="entry name" value="SERINE_THREONINE-PROTEIN KINASE FRAY2"/>
    <property type="match status" value="1"/>
</dbReference>
<dbReference type="Proteomes" id="UP000836788">
    <property type="component" value="Chromosome 2"/>
</dbReference>
<protein>
    <recommendedName>
        <fullName evidence="3">Protein kinase domain-containing protein</fullName>
    </recommendedName>
</protein>
<evidence type="ECO:0000313" key="4">
    <source>
        <dbReference type="EMBL" id="CAG9284983.1"/>
    </source>
</evidence>
<name>A0A8J9S6Z1_PHATR</name>
<accession>A0A8J9S6Z1</accession>
<reference evidence="4" key="1">
    <citation type="submission" date="2022-02" db="EMBL/GenBank/DDBJ databases">
        <authorList>
            <person name="Giguere J D."/>
        </authorList>
    </citation>
    <scope>NUCLEOTIDE SEQUENCE</scope>
    <source>
        <strain evidence="4">CCAP 1055/1</strain>
    </source>
</reference>
<proteinExistence type="inferred from homology"/>
<sequence length="312" mass="34704">MEDSAPQGATDAQLGAAAPCESWPTSAQSYELIGKIGQGAFATVWRAHVSEKKACAVKVLNLDHVDTNLSEIRQEVQAMRLSAHPNVLTCHTAFVSNTQLWLVTPLMRKGSSLHCLQTARRVMRTQQQQQQQQEGEARVTPSMEDHILYILHETLLGLQYIHENGQIHRDIKAGNILLDGNGDVRIADFGVSGWLVQAGSQQEKAKTFVGTPAWMAPEVMEQVHGYDTKADLWSLGITALELAKGYAPYAKYPPMKVLILTIQEDPPSLDSYDEDEDDDDCVDEEFSTDFRSLVSLCLQRNPSKRPTCRELL</sequence>
<dbReference type="PIRSF" id="PIRSF000654">
    <property type="entry name" value="Integrin-linked_kinase"/>
    <property type="match status" value="1"/>
</dbReference>
<dbReference type="SMART" id="SM00220">
    <property type="entry name" value="S_TKc"/>
    <property type="match status" value="1"/>
</dbReference>
<evidence type="ECO:0000259" key="3">
    <source>
        <dbReference type="PROSITE" id="PS50011"/>
    </source>
</evidence>
<dbReference type="InterPro" id="IPR000719">
    <property type="entry name" value="Prot_kinase_dom"/>
</dbReference>
<dbReference type="PANTHER" id="PTHR48014">
    <property type="entry name" value="SERINE/THREONINE-PROTEIN KINASE FRAY2"/>
    <property type="match status" value="1"/>
</dbReference>
<organism evidence="4">
    <name type="scientific">Phaeodactylum tricornutum</name>
    <name type="common">Diatom</name>
    <dbReference type="NCBI Taxonomy" id="2850"/>
    <lineage>
        <taxon>Eukaryota</taxon>
        <taxon>Sar</taxon>
        <taxon>Stramenopiles</taxon>
        <taxon>Ochrophyta</taxon>
        <taxon>Bacillariophyta</taxon>
        <taxon>Bacillariophyceae</taxon>
        <taxon>Bacillariophycidae</taxon>
        <taxon>Naviculales</taxon>
        <taxon>Phaeodactylaceae</taxon>
        <taxon>Phaeodactylum</taxon>
    </lineage>
</organism>